<dbReference type="EMBL" id="JAUSQU010000001">
    <property type="protein sequence ID" value="MDP9842353.1"/>
    <property type="molecule type" value="Genomic_DNA"/>
</dbReference>
<dbReference type="SUPFAM" id="SSF56112">
    <property type="entry name" value="Protein kinase-like (PK-like)"/>
    <property type="match status" value="1"/>
</dbReference>
<evidence type="ECO:0000313" key="2">
    <source>
        <dbReference type="EMBL" id="MDP9842353.1"/>
    </source>
</evidence>
<dbReference type="InterPro" id="IPR002575">
    <property type="entry name" value="Aminoglycoside_PTrfase"/>
</dbReference>
<organism evidence="2 3">
    <name type="scientific">Streptosporangium lutulentum</name>
    <dbReference type="NCBI Taxonomy" id="1461250"/>
    <lineage>
        <taxon>Bacteria</taxon>
        <taxon>Bacillati</taxon>
        <taxon>Actinomycetota</taxon>
        <taxon>Actinomycetes</taxon>
        <taxon>Streptosporangiales</taxon>
        <taxon>Streptosporangiaceae</taxon>
        <taxon>Streptosporangium</taxon>
    </lineage>
</organism>
<gene>
    <name evidence="2" type="ORF">J2853_001564</name>
</gene>
<sequence>MIKRFRSWERGEPEAEWRALTLLAKYAPGLAPHPLHAELTAYPAITMSRLPGTPLRGQTLTSQQLAMLAEAITTLHAAVPARVLEDLAPRRGHPAQIIDLLRSWCAELSLHDADPEVTQAFQAGKAWLDLTGEEIAENPGTPVFGIGDGNLANCLWDGSRIRLVDFEESGRSDRAFELAEVTEHVSAWVDTDLDVLALLGHFALTPAETRRLRDCRRLLALTWLIMLMHDDPVHPRNPSGTVERQAARLLTRLG</sequence>
<dbReference type="Gene3D" id="3.90.1200.10">
    <property type="match status" value="1"/>
</dbReference>
<comment type="caution">
    <text evidence="2">The sequence shown here is derived from an EMBL/GenBank/DDBJ whole genome shotgun (WGS) entry which is preliminary data.</text>
</comment>
<dbReference type="Proteomes" id="UP001225356">
    <property type="component" value="Unassembled WGS sequence"/>
</dbReference>
<name>A0ABT9Q6J0_9ACTN</name>
<protein>
    <submittedName>
        <fullName evidence="2">Thiamine kinase-like enzyme</fullName>
    </submittedName>
</protein>
<reference evidence="2 3" key="1">
    <citation type="submission" date="2023-07" db="EMBL/GenBank/DDBJ databases">
        <title>Sequencing the genomes of 1000 actinobacteria strains.</title>
        <authorList>
            <person name="Klenk H.-P."/>
        </authorList>
    </citation>
    <scope>NUCLEOTIDE SEQUENCE [LARGE SCALE GENOMIC DNA]</scope>
    <source>
        <strain evidence="2 3">DSM 46740</strain>
    </source>
</reference>
<evidence type="ECO:0000313" key="3">
    <source>
        <dbReference type="Proteomes" id="UP001225356"/>
    </source>
</evidence>
<dbReference type="Pfam" id="PF01636">
    <property type="entry name" value="APH"/>
    <property type="match status" value="1"/>
</dbReference>
<feature type="domain" description="Aminoglycoside phosphotransferase" evidence="1">
    <location>
        <begin position="4"/>
        <end position="192"/>
    </location>
</feature>
<dbReference type="RefSeq" id="WP_307556265.1">
    <property type="nucleotide sequence ID" value="NZ_JAUSQU010000001.1"/>
</dbReference>
<dbReference type="InterPro" id="IPR011009">
    <property type="entry name" value="Kinase-like_dom_sf"/>
</dbReference>
<keyword evidence="3" id="KW-1185">Reference proteome</keyword>
<evidence type="ECO:0000259" key="1">
    <source>
        <dbReference type="Pfam" id="PF01636"/>
    </source>
</evidence>
<accession>A0ABT9Q6J0</accession>
<proteinExistence type="predicted"/>